<reference evidence="1" key="1">
    <citation type="submission" date="2007-07" db="EMBL/GenBank/DDBJ databases">
        <title>PCAP assembly of the Caenorhabditis remanei genome.</title>
        <authorList>
            <consortium name="The Caenorhabditis remanei Sequencing Consortium"/>
            <person name="Wilson R.K."/>
        </authorList>
    </citation>
    <scope>NUCLEOTIDE SEQUENCE [LARGE SCALE GENOMIC DNA]</scope>
    <source>
        <strain evidence="1">PB4641</strain>
    </source>
</reference>
<evidence type="ECO:0000313" key="1">
    <source>
        <dbReference type="EMBL" id="EFO87901.1"/>
    </source>
</evidence>
<dbReference type="InParanoid" id="E3M0G0"/>
<protein>
    <submittedName>
        <fullName evidence="1">Uncharacterized protein</fullName>
    </submittedName>
</protein>
<dbReference type="Proteomes" id="UP000008281">
    <property type="component" value="Unassembled WGS sequence"/>
</dbReference>
<name>E3M0G0_CAERE</name>
<accession>E3M0G0</accession>
<sequence length="53" mass="6157">MNYFRGIIFISNKEMQEVLKKGKSMIRVLKQINVGCFCVKLIPILSLFPPKQN</sequence>
<proteinExistence type="predicted"/>
<dbReference type="AlphaFoldDB" id="E3M0G0"/>
<gene>
    <name evidence="1" type="ORF">CRE_05418</name>
</gene>
<dbReference type="HOGENOM" id="CLU_3070709_0_0_1"/>
<keyword evidence="2" id="KW-1185">Reference proteome</keyword>
<dbReference type="EMBL" id="DS268420">
    <property type="protein sequence ID" value="EFO87901.1"/>
    <property type="molecule type" value="Genomic_DNA"/>
</dbReference>
<evidence type="ECO:0000313" key="2">
    <source>
        <dbReference type="Proteomes" id="UP000008281"/>
    </source>
</evidence>
<organism evidence="2">
    <name type="scientific">Caenorhabditis remanei</name>
    <name type="common">Caenorhabditis vulgaris</name>
    <dbReference type="NCBI Taxonomy" id="31234"/>
    <lineage>
        <taxon>Eukaryota</taxon>
        <taxon>Metazoa</taxon>
        <taxon>Ecdysozoa</taxon>
        <taxon>Nematoda</taxon>
        <taxon>Chromadorea</taxon>
        <taxon>Rhabditida</taxon>
        <taxon>Rhabditina</taxon>
        <taxon>Rhabditomorpha</taxon>
        <taxon>Rhabditoidea</taxon>
        <taxon>Rhabditidae</taxon>
        <taxon>Peloderinae</taxon>
        <taxon>Caenorhabditis</taxon>
    </lineage>
</organism>